<proteinExistence type="predicted"/>
<feature type="non-terminal residue" evidence="2">
    <location>
        <position position="195"/>
    </location>
</feature>
<feature type="region of interest" description="Disordered" evidence="1">
    <location>
        <begin position="153"/>
        <end position="195"/>
    </location>
</feature>
<dbReference type="PANTHER" id="PTHR33244">
    <property type="entry name" value="INTEGRASE CATALYTIC DOMAIN-CONTAINING PROTEIN-RELATED"/>
    <property type="match status" value="1"/>
</dbReference>
<dbReference type="AlphaFoldDB" id="A0A553NSB0"/>
<keyword evidence="3" id="KW-1185">Reference proteome</keyword>
<accession>A0A553NSB0</accession>
<evidence type="ECO:0000313" key="3">
    <source>
        <dbReference type="Proteomes" id="UP000318571"/>
    </source>
</evidence>
<dbReference type="PANTHER" id="PTHR33244:SF3">
    <property type="entry name" value="PEPTIDASE A2 DOMAIN-CONTAINING PROTEIN"/>
    <property type="match status" value="1"/>
</dbReference>
<sequence>MQDERPTRPGEAVACDLFSYGKGEYLVIVDKYIGWSEIKQFGQGVSTADVKATPLPAHPLTFNKVDQRRLCKANQKVAKLRNQANERYNSGASELPKLKIGDVVQVQHATQKRWDLLGEVIEIDKRGRSYYICTEMGRLYWRNRQYLRPFIAPEHEGKGGEAEKIEKKEDSDSSAKREPRRSQRKRQEPLRYKEK</sequence>
<dbReference type="Proteomes" id="UP000318571">
    <property type="component" value="Chromosome 1"/>
</dbReference>
<gene>
    <name evidence="2" type="ORF">TCAL_13987</name>
</gene>
<protein>
    <submittedName>
        <fullName evidence="2">Uncharacterized protein</fullName>
    </submittedName>
</protein>
<name>A0A553NSB0_TIGCA</name>
<dbReference type="STRING" id="6832.A0A553NSB0"/>
<evidence type="ECO:0000256" key="1">
    <source>
        <dbReference type="SAM" id="MobiDB-lite"/>
    </source>
</evidence>
<dbReference type="EMBL" id="VCGU01000010">
    <property type="protein sequence ID" value="TRY68324.1"/>
    <property type="molecule type" value="Genomic_DNA"/>
</dbReference>
<reference evidence="2 3" key="1">
    <citation type="journal article" date="2018" name="Nat. Ecol. Evol.">
        <title>Genomic signatures of mitonuclear coevolution across populations of Tigriopus californicus.</title>
        <authorList>
            <person name="Barreto F.S."/>
            <person name="Watson E.T."/>
            <person name="Lima T.G."/>
            <person name="Willett C.S."/>
            <person name="Edmands S."/>
            <person name="Li W."/>
            <person name="Burton R.S."/>
        </authorList>
    </citation>
    <scope>NUCLEOTIDE SEQUENCE [LARGE SCALE GENOMIC DNA]</scope>
    <source>
        <strain evidence="2 3">San Diego</strain>
    </source>
</reference>
<evidence type="ECO:0000313" key="2">
    <source>
        <dbReference type="EMBL" id="TRY68324.1"/>
    </source>
</evidence>
<organism evidence="2 3">
    <name type="scientific">Tigriopus californicus</name>
    <name type="common">Marine copepod</name>
    <dbReference type="NCBI Taxonomy" id="6832"/>
    <lineage>
        <taxon>Eukaryota</taxon>
        <taxon>Metazoa</taxon>
        <taxon>Ecdysozoa</taxon>
        <taxon>Arthropoda</taxon>
        <taxon>Crustacea</taxon>
        <taxon>Multicrustacea</taxon>
        <taxon>Hexanauplia</taxon>
        <taxon>Copepoda</taxon>
        <taxon>Harpacticoida</taxon>
        <taxon>Harpacticidae</taxon>
        <taxon>Tigriopus</taxon>
    </lineage>
</organism>
<comment type="caution">
    <text evidence="2">The sequence shown here is derived from an EMBL/GenBank/DDBJ whole genome shotgun (WGS) entry which is preliminary data.</text>
</comment>